<dbReference type="EMBL" id="LAZR01026358">
    <property type="protein sequence ID" value="KKL69003.1"/>
    <property type="molecule type" value="Genomic_DNA"/>
</dbReference>
<evidence type="ECO:0000259" key="1">
    <source>
        <dbReference type="Pfam" id="PF04851"/>
    </source>
</evidence>
<comment type="caution">
    <text evidence="2">The sequence shown here is derived from an EMBL/GenBank/DDBJ whole genome shotgun (WGS) entry which is preliminary data.</text>
</comment>
<dbReference type="GO" id="GO:0003677">
    <property type="term" value="F:DNA binding"/>
    <property type="evidence" value="ECO:0007669"/>
    <property type="project" value="InterPro"/>
</dbReference>
<dbReference type="Gene3D" id="3.40.50.300">
    <property type="entry name" value="P-loop containing nucleotide triphosphate hydrolases"/>
    <property type="match status" value="2"/>
</dbReference>
<evidence type="ECO:0000313" key="2">
    <source>
        <dbReference type="EMBL" id="KKL69003.1"/>
    </source>
</evidence>
<dbReference type="GO" id="GO:0005524">
    <property type="term" value="F:ATP binding"/>
    <property type="evidence" value="ECO:0007669"/>
    <property type="project" value="InterPro"/>
</dbReference>
<dbReference type="GO" id="GO:0016787">
    <property type="term" value="F:hydrolase activity"/>
    <property type="evidence" value="ECO:0007669"/>
    <property type="project" value="InterPro"/>
</dbReference>
<protein>
    <recommendedName>
        <fullName evidence="1">Helicase/UvrB N-terminal domain-containing protein</fullName>
    </recommendedName>
</protein>
<gene>
    <name evidence="2" type="ORF">LCGC14_2119290</name>
</gene>
<dbReference type="InterPro" id="IPR006935">
    <property type="entry name" value="Helicase/UvrB_N"/>
</dbReference>
<organism evidence="2">
    <name type="scientific">marine sediment metagenome</name>
    <dbReference type="NCBI Taxonomy" id="412755"/>
    <lineage>
        <taxon>unclassified sequences</taxon>
        <taxon>metagenomes</taxon>
        <taxon>ecological metagenomes</taxon>
    </lineage>
</organism>
<accession>A0A0F9E4S9</accession>
<dbReference type="InterPro" id="IPR027417">
    <property type="entry name" value="P-loop_NTPase"/>
</dbReference>
<dbReference type="SUPFAM" id="SSF52540">
    <property type="entry name" value="P-loop containing nucleoside triphosphate hydrolases"/>
    <property type="match status" value="1"/>
</dbReference>
<dbReference type="AlphaFoldDB" id="A0A0F9E4S9"/>
<proteinExistence type="predicted"/>
<reference evidence="2" key="1">
    <citation type="journal article" date="2015" name="Nature">
        <title>Complex archaea that bridge the gap between prokaryotes and eukaryotes.</title>
        <authorList>
            <person name="Spang A."/>
            <person name="Saw J.H."/>
            <person name="Jorgensen S.L."/>
            <person name="Zaremba-Niedzwiedzka K."/>
            <person name="Martijn J."/>
            <person name="Lind A.E."/>
            <person name="van Eijk R."/>
            <person name="Schleper C."/>
            <person name="Guy L."/>
            <person name="Ettema T.J."/>
        </authorList>
    </citation>
    <scope>NUCLEOTIDE SEQUENCE</scope>
</reference>
<feature type="domain" description="Helicase/UvrB N-terminal" evidence="1">
    <location>
        <begin position="15"/>
        <end position="194"/>
    </location>
</feature>
<name>A0A0F9E4S9_9ZZZZ</name>
<dbReference type="Pfam" id="PF04851">
    <property type="entry name" value="ResIII"/>
    <property type="match status" value="1"/>
</dbReference>
<sequence length="276" mass="30578">MNPEIFSNLGPKYKTPRPIQSAILSNLERDQPRIAMVEAPVGIGKSAVAVAYGDILTPSDVETVDQSVILAATISLQEQYRDDFKGMRLVKGRGNFPCTLNGLTAADGWCQSHPKERCDSPYYAQREIAAVSRRVVANYALYLNEMAYTKGFLGRPASEHRPLLLVCDEAHQLLNKLTDFETVHLSAKAADKLGLAYPSNGWSSIEEAAAWAEEVRVEVRERKSDAITVGAKTAKDWITMDRNVRAWRSLARSADYLPLETGQEIKAAPLWPTRTA</sequence>
<feature type="non-terminal residue" evidence="2">
    <location>
        <position position="276"/>
    </location>
</feature>